<dbReference type="InterPro" id="IPR021765">
    <property type="entry name" value="UstYa-like"/>
</dbReference>
<keyword evidence="4" id="KW-1185">Reference proteome</keyword>
<dbReference type="Pfam" id="PF11807">
    <property type="entry name" value="UstYa"/>
    <property type="match status" value="1"/>
</dbReference>
<accession>A0A1V6RG95</accession>
<organism evidence="3 4">
    <name type="scientific">Penicillium vulpinum</name>
    <dbReference type="NCBI Taxonomy" id="29845"/>
    <lineage>
        <taxon>Eukaryota</taxon>
        <taxon>Fungi</taxon>
        <taxon>Dikarya</taxon>
        <taxon>Ascomycota</taxon>
        <taxon>Pezizomycotina</taxon>
        <taxon>Eurotiomycetes</taxon>
        <taxon>Eurotiomycetidae</taxon>
        <taxon>Eurotiales</taxon>
        <taxon>Aspergillaceae</taxon>
        <taxon>Penicillium</taxon>
    </lineage>
</organism>
<protein>
    <submittedName>
        <fullName evidence="3">Uncharacterized protein</fullName>
    </submittedName>
</protein>
<comment type="pathway">
    <text evidence="1">Mycotoxin biosynthesis.</text>
</comment>
<proteinExistence type="inferred from homology"/>
<dbReference type="STRING" id="29845.A0A1V6RG95"/>
<dbReference type="Proteomes" id="UP000191518">
    <property type="component" value="Unassembled WGS sequence"/>
</dbReference>
<dbReference type="PANTHER" id="PTHR33365:SF4">
    <property type="entry name" value="CYCLOCHLOROTINE BIOSYNTHESIS PROTEIN O"/>
    <property type="match status" value="1"/>
</dbReference>
<evidence type="ECO:0000256" key="1">
    <source>
        <dbReference type="ARBA" id="ARBA00004685"/>
    </source>
</evidence>
<comment type="similarity">
    <text evidence="2">Belongs to the ustYa family.</text>
</comment>
<dbReference type="PANTHER" id="PTHR33365">
    <property type="entry name" value="YALI0B05434P"/>
    <property type="match status" value="1"/>
</dbReference>
<dbReference type="AlphaFoldDB" id="A0A1V6RG95"/>
<sequence length="147" mass="16937">MTYKCQLTDEKCAAQVSAYSPLLPVVEYEDVRFQGSFRDKNQYKGQPSPQLDAAWDRITYVAQIKIEPEEMIPLRKPFSQVRVEESEGVGYAGGIEVFHQLHCLNIIRQFTYHDYYASLLHKPPAFTDTNDTLRLHIGMSIPHRCAE</sequence>
<dbReference type="GO" id="GO:0043386">
    <property type="term" value="P:mycotoxin biosynthetic process"/>
    <property type="evidence" value="ECO:0007669"/>
    <property type="project" value="InterPro"/>
</dbReference>
<evidence type="ECO:0000313" key="4">
    <source>
        <dbReference type="Proteomes" id="UP000191518"/>
    </source>
</evidence>
<gene>
    <name evidence="3" type="ORF">PENVUL_c052G06191</name>
</gene>
<dbReference type="EMBL" id="MDYP01000052">
    <property type="protein sequence ID" value="OQE00423.1"/>
    <property type="molecule type" value="Genomic_DNA"/>
</dbReference>
<comment type="caution">
    <text evidence="3">The sequence shown here is derived from an EMBL/GenBank/DDBJ whole genome shotgun (WGS) entry which is preliminary data.</text>
</comment>
<evidence type="ECO:0000313" key="3">
    <source>
        <dbReference type="EMBL" id="OQE00423.1"/>
    </source>
</evidence>
<reference evidence="4" key="1">
    <citation type="journal article" date="2017" name="Nat. Microbiol.">
        <title>Global analysis of biosynthetic gene clusters reveals vast potential of secondary metabolite production in Penicillium species.</title>
        <authorList>
            <person name="Nielsen J.C."/>
            <person name="Grijseels S."/>
            <person name="Prigent S."/>
            <person name="Ji B."/>
            <person name="Dainat J."/>
            <person name="Nielsen K.F."/>
            <person name="Frisvad J.C."/>
            <person name="Workman M."/>
            <person name="Nielsen J."/>
        </authorList>
    </citation>
    <scope>NUCLEOTIDE SEQUENCE [LARGE SCALE GENOMIC DNA]</scope>
    <source>
        <strain evidence="4">IBT 29486</strain>
    </source>
</reference>
<evidence type="ECO:0000256" key="2">
    <source>
        <dbReference type="ARBA" id="ARBA00035112"/>
    </source>
</evidence>
<name>A0A1V6RG95_9EURO</name>